<feature type="compositionally biased region" description="Polar residues" evidence="1">
    <location>
        <begin position="43"/>
        <end position="55"/>
    </location>
</feature>
<name>A0A0C9WI93_9AGAR</name>
<feature type="compositionally biased region" description="Polar residues" evidence="1">
    <location>
        <begin position="90"/>
        <end position="108"/>
    </location>
</feature>
<accession>A0A0C9WI93</accession>
<dbReference type="EMBL" id="KN838902">
    <property type="protein sequence ID" value="KIJ92544.1"/>
    <property type="molecule type" value="Genomic_DNA"/>
</dbReference>
<evidence type="ECO:0000256" key="1">
    <source>
        <dbReference type="SAM" id="MobiDB-lite"/>
    </source>
</evidence>
<dbReference type="HOGENOM" id="CLU_2085208_0_0_1"/>
<evidence type="ECO:0000313" key="3">
    <source>
        <dbReference type="Proteomes" id="UP000054477"/>
    </source>
</evidence>
<proteinExistence type="predicted"/>
<evidence type="ECO:0000313" key="2">
    <source>
        <dbReference type="EMBL" id="KIJ92544.1"/>
    </source>
</evidence>
<dbReference type="Proteomes" id="UP000054477">
    <property type="component" value="Unassembled WGS sequence"/>
</dbReference>
<gene>
    <name evidence="2" type="ORF">K443DRAFT_13516</name>
</gene>
<sequence>MAVFWLDMRAVLTKDGQLVWDPWQPGTEIREDGVLVLEHNEAGQRSVQVKRSSGSRQRRYSDSITLQRRMPPSSYTTPEEESGESVEMLTRTSVPTTLHASSSDSIRTPENLENKFM</sequence>
<dbReference type="AlphaFoldDB" id="A0A0C9WI93"/>
<reference evidence="2 3" key="1">
    <citation type="submission" date="2014-04" db="EMBL/GenBank/DDBJ databases">
        <authorList>
            <consortium name="DOE Joint Genome Institute"/>
            <person name="Kuo A."/>
            <person name="Kohler A."/>
            <person name="Nagy L.G."/>
            <person name="Floudas D."/>
            <person name="Copeland A."/>
            <person name="Barry K.W."/>
            <person name="Cichocki N."/>
            <person name="Veneault-Fourrey C."/>
            <person name="LaButti K."/>
            <person name="Lindquist E.A."/>
            <person name="Lipzen A."/>
            <person name="Lundell T."/>
            <person name="Morin E."/>
            <person name="Murat C."/>
            <person name="Sun H."/>
            <person name="Tunlid A."/>
            <person name="Henrissat B."/>
            <person name="Grigoriev I.V."/>
            <person name="Hibbett D.S."/>
            <person name="Martin F."/>
            <person name="Nordberg H.P."/>
            <person name="Cantor M.N."/>
            <person name="Hua S.X."/>
        </authorList>
    </citation>
    <scope>NUCLEOTIDE SEQUENCE [LARGE SCALE GENOMIC DNA]</scope>
    <source>
        <strain evidence="2 3">LaAM-08-1</strain>
    </source>
</reference>
<feature type="region of interest" description="Disordered" evidence="1">
    <location>
        <begin position="41"/>
        <end position="117"/>
    </location>
</feature>
<keyword evidence="3" id="KW-1185">Reference proteome</keyword>
<organism evidence="2 3">
    <name type="scientific">Laccaria amethystina LaAM-08-1</name>
    <dbReference type="NCBI Taxonomy" id="1095629"/>
    <lineage>
        <taxon>Eukaryota</taxon>
        <taxon>Fungi</taxon>
        <taxon>Dikarya</taxon>
        <taxon>Basidiomycota</taxon>
        <taxon>Agaricomycotina</taxon>
        <taxon>Agaricomycetes</taxon>
        <taxon>Agaricomycetidae</taxon>
        <taxon>Agaricales</taxon>
        <taxon>Agaricineae</taxon>
        <taxon>Hydnangiaceae</taxon>
        <taxon>Laccaria</taxon>
    </lineage>
</organism>
<protein>
    <submittedName>
        <fullName evidence="2">Uncharacterized protein</fullName>
    </submittedName>
</protein>
<reference evidence="3" key="2">
    <citation type="submission" date="2015-01" db="EMBL/GenBank/DDBJ databases">
        <title>Evolutionary Origins and Diversification of the Mycorrhizal Mutualists.</title>
        <authorList>
            <consortium name="DOE Joint Genome Institute"/>
            <consortium name="Mycorrhizal Genomics Consortium"/>
            <person name="Kohler A."/>
            <person name="Kuo A."/>
            <person name="Nagy L.G."/>
            <person name="Floudas D."/>
            <person name="Copeland A."/>
            <person name="Barry K.W."/>
            <person name="Cichocki N."/>
            <person name="Veneault-Fourrey C."/>
            <person name="LaButti K."/>
            <person name="Lindquist E.A."/>
            <person name="Lipzen A."/>
            <person name="Lundell T."/>
            <person name="Morin E."/>
            <person name="Murat C."/>
            <person name="Riley R."/>
            <person name="Ohm R."/>
            <person name="Sun H."/>
            <person name="Tunlid A."/>
            <person name="Henrissat B."/>
            <person name="Grigoriev I.V."/>
            <person name="Hibbett D.S."/>
            <person name="Martin F."/>
        </authorList>
    </citation>
    <scope>NUCLEOTIDE SEQUENCE [LARGE SCALE GENOMIC DNA]</scope>
    <source>
        <strain evidence="3">LaAM-08-1</strain>
    </source>
</reference>